<dbReference type="InterPro" id="IPR015293">
    <property type="entry name" value="BE_C"/>
</dbReference>
<dbReference type="Gene3D" id="3.20.110.10">
    <property type="entry name" value="Glycoside hydrolase 38, N terminal domain"/>
    <property type="match status" value="1"/>
</dbReference>
<dbReference type="PANTHER" id="PTHR41695:SF1">
    <property type="entry name" value="1,4-ALPHA-GLUCAN BRANCHING ENZYME TK1436"/>
    <property type="match status" value="1"/>
</dbReference>
<dbReference type="InterPro" id="IPR011330">
    <property type="entry name" value="Glyco_hydro/deAcase_b/a-brl"/>
</dbReference>
<keyword evidence="2 3" id="KW-0119">Carbohydrate metabolism</keyword>
<evidence type="ECO:0000313" key="6">
    <source>
        <dbReference type="EMBL" id="MCY6370640.1"/>
    </source>
</evidence>
<evidence type="ECO:0000259" key="4">
    <source>
        <dbReference type="Pfam" id="PF03065"/>
    </source>
</evidence>
<dbReference type="Gene3D" id="1.20.1430.10">
    <property type="entry name" value="Families 57/38 glycoside transferase, middle domain"/>
    <property type="match status" value="1"/>
</dbReference>
<evidence type="ECO:0000256" key="3">
    <source>
        <dbReference type="RuleBase" id="RU361196"/>
    </source>
</evidence>
<proteinExistence type="inferred from homology"/>
<reference evidence="6" key="1">
    <citation type="submission" date="2022-12" db="EMBL/GenBank/DDBJ databases">
        <authorList>
            <person name="Wang J."/>
        </authorList>
    </citation>
    <scope>NUCLEOTIDE SEQUENCE</scope>
    <source>
        <strain evidence="6">HY-42-06</strain>
    </source>
</reference>
<evidence type="ECO:0000259" key="5">
    <source>
        <dbReference type="Pfam" id="PF09210"/>
    </source>
</evidence>
<accession>A0ABT4CNL2</accession>
<dbReference type="Proteomes" id="UP001079657">
    <property type="component" value="Unassembled WGS sequence"/>
</dbReference>
<comment type="caution">
    <text evidence="6">The sequence shown here is derived from an EMBL/GenBank/DDBJ whole genome shotgun (WGS) entry which is preliminary data.</text>
</comment>
<dbReference type="CDD" id="cd10792">
    <property type="entry name" value="GH57N_AmyC_like"/>
    <property type="match status" value="1"/>
</dbReference>
<dbReference type="RefSeq" id="WP_268049409.1">
    <property type="nucleotide sequence ID" value="NZ_JAPQES010000002.1"/>
</dbReference>
<dbReference type="SUPFAM" id="SSF88713">
    <property type="entry name" value="Glycoside hydrolase/deacetylase"/>
    <property type="match status" value="1"/>
</dbReference>
<evidence type="ECO:0000256" key="2">
    <source>
        <dbReference type="ARBA" id="ARBA00023277"/>
    </source>
</evidence>
<gene>
    <name evidence="6" type="ORF">OXH55_08350</name>
</gene>
<dbReference type="InterPro" id="IPR027291">
    <property type="entry name" value="Glyco_hydro_38_N_sf"/>
</dbReference>
<dbReference type="SUPFAM" id="SSF88688">
    <property type="entry name" value="Families 57/38 glycoside transferase middle domain"/>
    <property type="match status" value="1"/>
</dbReference>
<dbReference type="Pfam" id="PF09210">
    <property type="entry name" value="BE_C"/>
    <property type="match status" value="1"/>
</dbReference>
<evidence type="ECO:0000313" key="7">
    <source>
        <dbReference type="Proteomes" id="UP001079657"/>
    </source>
</evidence>
<evidence type="ECO:0000256" key="1">
    <source>
        <dbReference type="ARBA" id="ARBA00006821"/>
    </source>
</evidence>
<sequence>MEKGYVALILHSHMPYVRHPDVEDALEERWLFEAMSECYIPLINAFDNLNKDKIEFKITMNITPPLMAMLEDEYLNERYLEYLDSCIELSEKEIIRTKNDKKLNGLAHFYNERFKNILETYKKYDKRLMNAFKKFDELGCLEIITCSATHALLPLLTINPETIKAQIATAVQSYIDCIGHAPKGIWLPECAYTYSLDSILKEYGINYFIAENKAVLNASPRPKYGTYTPISTSNGICAFGRDMESSQQVWSNYLGYPGDFNYREFYRDIGYEAPMEYIAPYINRAGIRIDTGIKYYKITGKTENKEYYDREIAMKTVRDHAGHFADGRNRQIMFASEQMDVPPLITCPYDTELYGHWWFEGPDFIEQFIRMASEDWTNFKLTTPSEYLKQNPMVQCCSPSPSSWGENSDYSVWLNPSNHWIYKDLHRCEQSMIRLANTYKEPTDIQKRALNQAARELMLAESSDWPFIIKNNTTVEYAIRRVNTHVERFNKLYEDITKNSIDIKWLSNIEEIDNIFPNANYEIYRRN</sequence>
<organism evidence="6 7">
    <name type="scientific">Clostridium ganghwense</name>
    <dbReference type="NCBI Taxonomy" id="312089"/>
    <lineage>
        <taxon>Bacteria</taxon>
        <taxon>Bacillati</taxon>
        <taxon>Bacillota</taxon>
        <taxon>Clostridia</taxon>
        <taxon>Eubacteriales</taxon>
        <taxon>Clostridiaceae</taxon>
        <taxon>Clostridium</taxon>
    </lineage>
</organism>
<feature type="domain" description="1,4-alpha-glucan branching enzyme C-terminal" evidence="5">
    <location>
        <begin position="425"/>
        <end position="524"/>
    </location>
</feature>
<dbReference type="InterPro" id="IPR028995">
    <property type="entry name" value="Glyco_hydro_57/38_cen_sf"/>
</dbReference>
<protein>
    <submittedName>
        <fullName evidence="6">DUF1957 domain-containing protein</fullName>
    </submittedName>
</protein>
<dbReference type="EMBL" id="JAPQES010000002">
    <property type="protein sequence ID" value="MCY6370640.1"/>
    <property type="molecule type" value="Genomic_DNA"/>
</dbReference>
<dbReference type="Pfam" id="PF03065">
    <property type="entry name" value="Glyco_hydro_57"/>
    <property type="match status" value="1"/>
</dbReference>
<name>A0ABT4CNL2_9CLOT</name>
<dbReference type="InterPro" id="IPR004300">
    <property type="entry name" value="Glyco_hydro_57_N"/>
</dbReference>
<dbReference type="InterPro" id="IPR040042">
    <property type="entry name" value="Branching_enz_MT3115-like"/>
</dbReference>
<keyword evidence="7" id="KW-1185">Reference proteome</keyword>
<dbReference type="PANTHER" id="PTHR41695">
    <property type="entry name" value="1,4-ALPHA-GLUCAN BRANCHING ENZYME RV3031-RELATED"/>
    <property type="match status" value="1"/>
</dbReference>
<comment type="similarity">
    <text evidence="1 3">Belongs to the glycosyl hydrolase 57 family.</text>
</comment>
<feature type="domain" description="Glycoside hydrolase family 57 N-terminal" evidence="4">
    <location>
        <begin position="7"/>
        <end position="321"/>
    </location>
</feature>
<dbReference type="InterPro" id="IPR037090">
    <property type="entry name" value="57_glycoside_trans_central"/>
</dbReference>